<evidence type="ECO:0000313" key="7">
    <source>
        <dbReference type="Proteomes" id="UP001457282"/>
    </source>
</evidence>
<evidence type="ECO:0000259" key="5">
    <source>
        <dbReference type="Pfam" id="PF03143"/>
    </source>
</evidence>
<gene>
    <name evidence="6" type="ORF">M0R45_000984</name>
</gene>
<dbReference type="AlphaFoldDB" id="A0AAW1VJB8"/>
<sequence>MATRCYFNHCAVQRRTRKPEAVGDDKLVIRLILERVSGSLVRSAGEFIVETSTPLAEKEIWADFCRIKQFSSDASIESETAHWIRATVKHIWLPKDEVLSSQLAAAVSWYLRTVVIGKPGTPIFEAIVYVLKKGEGGRHSPLFAGYRPQFYLM</sequence>
<keyword evidence="3" id="KW-0648">Protein biosynthesis</keyword>
<evidence type="ECO:0000256" key="2">
    <source>
        <dbReference type="ARBA" id="ARBA00022768"/>
    </source>
</evidence>
<keyword evidence="1" id="KW-0547">Nucleotide-binding</keyword>
<protein>
    <recommendedName>
        <fullName evidence="5">Translation elongation factor EFTu/EF1A C-terminal domain-containing protein</fullName>
    </recommendedName>
</protein>
<evidence type="ECO:0000256" key="4">
    <source>
        <dbReference type="ARBA" id="ARBA00023134"/>
    </source>
</evidence>
<comment type="caution">
    <text evidence="6">The sequence shown here is derived from an EMBL/GenBank/DDBJ whole genome shotgun (WGS) entry which is preliminary data.</text>
</comment>
<dbReference type="GO" id="GO:0003746">
    <property type="term" value="F:translation elongation factor activity"/>
    <property type="evidence" value="ECO:0007669"/>
    <property type="project" value="UniProtKB-KW"/>
</dbReference>
<dbReference type="Gene3D" id="2.40.30.10">
    <property type="entry name" value="Translation factors"/>
    <property type="match status" value="1"/>
</dbReference>
<evidence type="ECO:0000256" key="3">
    <source>
        <dbReference type="ARBA" id="ARBA00022917"/>
    </source>
</evidence>
<dbReference type="InterPro" id="IPR004160">
    <property type="entry name" value="Transl_elong_EFTu/EF1A_C"/>
</dbReference>
<accession>A0AAW1VJB8</accession>
<keyword evidence="2" id="KW-0251">Elongation factor</keyword>
<evidence type="ECO:0000256" key="1">
    <source>
        <dbReference type="ARBA" id="ARBA00022741"/>
    </source>
</evidence>
<dbReference type="GO" id="GO:0005525">
    <property type="term" value="F:GTP binding"/>
    <property type="evidence" value="ECO:0007669"/>
    <property type="project" value="UniProtKB-KW"/>
</dbReference>
<organism evidence="6 7">
    <name type="scientific">Rubus argutus</name>
    <name type="common">Southern blackberry</name>
    <dbReference type="NCBI Taxonomy" id="59490"/>
    <lineage>
        <taxon>Eukaryota</taxon>
        <taxon>Viridiplantae</taxon>
        <taxon>Streptophyta</taxon>
        <taxon>Embryophyta</taxon>
        <taxon>Tracheophyta</taxon>
        <taxon>Spermatophyta</taxon>
        <taxon>Magnoliopsida</taxon>
        <taxon>eudicotyledons</taxon>
        <taxon>Gunneridae</taxon>
        <taxon>Pentapetalae</taxon>
        <taxon>rosids</taxon>
        <taxon>fabids</taxon>
        <taxon>Rosales</taxon>
        <taxon>Rosaceae</taxon>
        <taxon>Rosoideae</taxon>
        <taxon>Rosoideae incertae sedis</taxon>
        <taxon>Rubus</taxon>
    </lineage>
</organism>
<reference evidence="6 7" key="1">
    <citation type="journal article" date="2023" name="G3 (Bethesda)">
        <title>A chromosome-length genome assembly and annotation of blackberry (Rubus argutus, cv. 'Hillquist').</title>
        <authorList>
            <person name="Bruna T."/>
            <person name="Aryal R."/>
            <person name="Dudchenko O."/>
            <person name="Sargent D.J."/>
            <person name="Mead D."/>
            <person name="Buti M."/>
            <person name="Cavallini A."/>
            <person name="Hytonen T."/>
            <person name="Andres J."/>
            <person name="Pham M."/>
            <person name="Weisz D."/>
            <person name="Mascagni F."/>
            <person name="Usai G."/>
            <person name="Natali L."/>
            <person name="Bassil N."/>
            <person name="Fernandez G.E."/>
            <person name="Lomsadze A."/>
            <person name="Armour M."/>
            <person name="Olukolu B."/>
            <person name="Poorten T."/>
            <person name="Britton C."/>
            <person name="Davik J."/>
            <person name="Ashrafi H."/>
            <person name="Aiden E.L."/>
            <person name="Borodovsky M."/>
            <person name="Worthington M."/>
        </authorList>
    </citation>
    <scope>NUCLEOTIDE SEQUENCE [LARGE SCALE GENOMIC DNA]</scope>
    <source>
        <strain evidence="6">PI 553951</strain>
    </source>
</reference>
<feature type="domain" description="Translation elongation factor EFTu/EF1A C-terminal" evidence="5">
    <location>
        <begin position="124"/>
        <end position="152"/>
    </location>
</feature>
<proteinExistence type="predicted"/>
<dbReference type="Pfam" id="PF03143">
    <property type="entry name" value="GTP_EFTU_D3"/>
    <property type="match status" value="1"/>
</dbReference>
<keyword evidence="4" id="KW-0342">GTP-binding</keyword>
<dbReference type="InterPro" id="IPR009001">
    <property type="entry name" value="Transl_elong_EF1A/Init_IF2_C"/>
</dbReference>
<name>A0AAW1VJB8_RUBAR</name>
<dbReference type="EMBL" id="JBEDUW010000210">
    <property type="protein sequence ID" value="KAK9903752.1"/>
    <property type="molecule type" value="Genomic_DNA"/>
</dbReference>
<evidence type="ECO:0000313" key="6">
    <source>
        <dbReference type="EMBL" id="KAK9903752.1"/>
    </source>
</evidence>
<keyword evidence="7" id="KW-1185">Reference proteome</keyword>
<dbReference type="SUPFAM" id="SSF50465">
    <property type="entry name" value="EF-Tu/eEF-1alpha/eIF2-gamma C-terminal domain"/>
    <property type="match status" value="1"/>
</dbReference>
<dbReference type="Proteomes" id="UP001457282">
    <property type="component" value="Unassembled WGS sequence"/>
</dbReference>